<sequence>MQTLEERLAQLQILYDQALKAKDRKALTKLGVEMEAIEQLIANKNNPHNPFEHIQQNPKNTLVKQLKDKILTHTTRQSKLTQRQKKIRQQQRLQYQSQGFEDDETKYHEVQNAQKELQNELLQLNPEQVKMIIEQVHVYENANQVAFFRTYCSLILKQYIKGRLIVNYRVINKDDSVDYKTKNFEIEITMISSNSMAKQLMKSKQLEATNNTVFLQLKLYQFKSYHFKN</sequence>
<proteinExistence type="predicted"/>
<name>A0ABP1JE81_9EUKA</name>
<reference evidence="1 2" key="1">
    <citation type="submission" date="2024-07" db="EMBL/GenBank/DDBJ databases">
        <authorList>
            <person name="Akdeniz Z."/>
        </authorList>
    </citation>
    <scope>NUCLEOTIDE SEQUENCE [LARGE SCALE GENOMIC DNA]</scope>
</reference>
<protein>
    <submittedName>
        <fullName evidence="1">Hypothetical_protein</fullName>
    </submittedName>
</protein>
<gene>
    <name evidence="1" type="ORF">HINF_LOCUS36451</name>
</gene>
<dbReference type="Proteomes" id="UP001642409">
    <property type="component" value="Unassembled WGS sequence"/>
</dbReference>
<comment type="caution">
    <text evidence="1">The sequence shown here is derived from an EMBL/GenBank/DDBJ whole genome shotgun (WGS) entry which is preliminary data.</text>
</comment>
<evidence type="ECO:0000313" key="2">
    <source>
        <dbReference type="Proteomes" id="UP001642409"/>
    </source>
</evidence>
<evidence type="ECO:0000313" key="1">
    <source>
        <dbReference type="EMBL" id="CAL6036526.1"/>
    </source>
</evidence>
<organism evidence="1 2">
    <name type="scientific">Hexamita inflata</name>
    <dbReference type="NCBI Taxonomy" id="28002"/>
    <lineage>
        <taxon>Eukaryota</taxon>
        <taxon>Metamonada</taxon>
        <taxon>Diplomonadida</taxon>
        <taxon>Hexamitidae</taxon>
        <taxon>Hexamitinae</taxon>
        <taxon>Hexamita</taxon>
    </lineage>
</organism>
<keyword evidence="2" id="KW-1185">Reference proteome</keyword>
<accession>A0ABP1JE81</accession>
<dbReference type="EMBL" id="CAXDID020000134">
    <property type="protein sequence ID" value="CAL6036526.1"/>
    <property type="molecule type" value="Genomic_DNA"/>
</dbReference>